<dbReference type="STRING" id="1183432.AGR3A_Lc70025"/>
<evidence type="ECO:0000256" key="1">
    <source>
        <dbReference type="SAM" id="Phobius"/>
    </source>
</evidence>
<dbReference type="RefSeq" id="WP_137002552.1">
    <property type="nucleotide sequence ID" value="NZ_LT009724.1"/>
</dbReference>
<keyword evidence="1" id="KW-0812">Transmembrane</keyword>
<proteinExistence type="predicted"/>
<dbReference type="AlphaFoldDB" id="A0A1S7S7E8"/>
<evidence type="ECO:0000313" key="2">
    <source>
        <dbReference type="EMBL" id="CUX63292.1"/>
    </source>
</evidence>
<keyword evidence="3" id="KW-1185">Reference proteome</keyword>
<reference evidence="3" key="1">
    <citation type="submission" date="2016-01" db="EMBL/GenBank/DDBJ databases">
        <authorList>
            <person name="Regsiter A."/>
            <person name="william w."/>
        </authorList>
    </citation>
    <scope>NUCLEOTIDE SEQUENCE [LARGE SCALE GENOMIC DNA]</scope>
    <source>
        <strain evidence="3">CFBP 6623</strain>
    </source>
</reference>
<dbReference type="EMBL" id="FBWK01000062">
    <property type="protein sequence ID" value="CUX63292.1"/>
    <property type="molecule type" value="Genomic_DNA"/>
</dbReference>
<protein>
    <submittedName>
        <fullName evidence="2">Uncharacterized protein</fullName>
    </submittedName>
</protein>
<sequence>MKSDSLWKTCEDCGKQFPVKAKSCPQCGKGGRRFTKLKWFGGGFVVLMIATAIFGSGESEKGAAAGNGTNAVPASAVKSAASLLPEQQASFIAAISDYKTRFESSGNELQQSVLRDERRMAILKAVDGQLRAEGWLGTLRKLETNSDGNAIVIVRVAPNIDLATWNNAMSDILHSTLIEKGTPIYAALVNMSVGDKVKVSGNFIRAEADGLFEQSITIRGAMTAPEFLFKFTDISK</sequence>
<accession>A0A1S7S7E8</accession>
<feature type="transmembrane region" description="Helical" evidence="1">
    <location>
        <begin position="39"/>
        <end position="57"/>
    </location>
</feature>
<dbReference type="Proteomes" id="UP000191988">
    <property type="component" value="Unassembled WGS sequence"/>
</dbReference>
<gene>
    <name evidence="2" type="ORF">AGR3A_Lc70025</name>
</gene>
<name>A0A1S7S7E8_9HYPH</name>
<evidence type="ECO:0000313" key="3">
    <source>
        <dbReference type="Proteomes" id="UP000191988"/>
    </source>
</evidence>
<keyword evidence="1" id="KW-0472">Membrane</keyword>
<organism evidence="2 3">
    <name type="scientific">Agrobacterium tomkonis CFBP 6623</name>
    <dbReference type="NCBI Taxonomy" id="1183432"/>
    <lineage>
        <taxon>Bacteria</taxon>
        <taxon>Pseudomonadati</taxon>
        <taxon>Pseudomonadota</taxon>
        <taxon>Alphaproteobacteria</taxon>
        <taxon>Hyphomicrobiales</taxon>
        <taxon>Rhizobiaceae</taxon>
        <taxon>Rhizobium/Agrobacterium group</taxon>
        <taxon>Agrobacterium</taxon>
        <taxon>Agrobacterium tumefaciens complex</taxon>
    </lineage>
</organism>
<keyword evidence="1" id="KW-1133">Transmembrane helix</keyword>